<evidence type="ECO:0000256" key="1">
    <source>
        <dbReference type="SAM" id="MobiDB-lite"/>
    </source>
</evidence>
<dbReference type="EMBL" id="KB908833">
    <property type="protein sequence ID" value="EOA83513.1"/>
    <property type="molecule type" value="Genomic_DNA"/>
</dbReference>
<feature type="compositionally biased region" description="Polar residues" evidence="1">
    <location>
        <begin position="21"/>
        <end position="31"/>
    </location>
</feature>
<organism evidence="2 3">
    <name type="scientific">Exserohilum turcicum (strain 28A)</name>
    <name type="common">Northern leaf blight fungus</name>
    <name type="synonym">Setosphaeria turcica</name>
    <dbReference type="NCBI Taxonomy" id="671987"/>
    <lineage>
        <taxon>Eukaryota</taxon>
        <taxon>Fungi</taxon>
        <taxon>Dikarya</taxon>
        <taxon>Ascomycota</taxon>
        <taxon>Pezizomycotina</taxon>
        <taxon>Dothideomycetes</taxon>
        <taxon>Pleosporomycetidae</taxon>
        <taxon>Pleosporales</taxon>
        <taxon>Pleosporineae</taxon>
        <taxon>Pleosporaceae</taxon>
        <taxon>Exserohilum</taxon>
    </lineage>
</organism>
<protein>
    <submittedName>
        <fullName evidence="2">Uncharacterized protein</fullName>
    </submittedName>
</protein>
<name>R0JQT2_EXST2</name>
<gene>
    <name evidence="2" type="ORF">SETTUDRAFT_33803</name>
</gene>
<feature type="region of interest" description="Disordered" evidence="1">
    <location>
        <begin position="57"/>
        <end position="79"/>
    </location>
</feature>
<accession>R0JQT2</accession>
<dbReference type="AlphaFoldDB" id="R0JQT2"/>
<evidence type="ECO:0000313" key="2">
    <source>
        <dbReference type="EMBL" id="EOA83513.1"/>
    </source>
</evidence>
<feature type="compositionally biased region" description="Basic and acidic residues" evidence="1">
    <location>
        <begin position="1"/>
        <end position="11"/>
    </location>
</feature>
<dbReference type="HOGENOM" id="CLU_1807431_0_0_1"/>
<dbReference type="OrthoDB" id="3800831at2759"/>
<keyword evidence="3" id="KW-1185">Reference proteome</keyword>
<evidence type="ECO:0000313" key="3">
    <source>
        <dbReference type="Proteomes" id="UP000016935"/>
    </source>
</evidence>
<feature type="region of interest" description="Disordered" evidence="1">
    <location>
        <begin position="1"/>
        <end position="41"/>
    </location>
</feature>
<reference evidence="2 3" key="1">
    <citation type="journal article" date="2012" name="PLoS Pathog.">
        <title>Diverse lifestyles and strategies of plant pathogenesis encoded in the genomes of eighteen Dothideomycetes fungi.</title>
        <authorList>
            <person name="Ohm R.A."/>
            <person name="Feau N."/>
            <person name="Henrissat B."/>
            <person name="Schoch C.L."/>
            <person name="Horwitz B.A."/>
            <person name="Barry K.W."/>
            <person name="Condon B.J."/>
            <person name="Copeland A.C."/>
            <person name="Dhillon B."/>
            <person name="Glaser F."/>
            <person name="Hesse C.N."/>
            <person name="Kosti I."/>
            <person name="LaButti K."/>
            <person name="Lindquist E.A."/>
            <person name="Lucas S."/>
            <person name="Salamov A.A."/>
            <person name="Bradshaw R.E."/>
            <person name="Ciuffetti L."/>
            <person name="Hamelin R.C."/>
            <person name="Kema G.H.J."/>
            <person name="Lawrence C."/>
            <person name="Scott J.A."/>
            <person name="Spatafora J.W."/>
            <person name="Turgeon B.G."/>
            <person name="de Wit P.J.G.M."/>
            <person name="Zhong S."/>
            <person name="Goodwin S.B."/>
            <person name="Grigoriev I.V."/>
        </authorList>
    </citation>
    <scope>NUCLEOTIDE SEQUENCE [LARGE SCALE GENOMIC DNA]</scope>
    <source>
        <strain evidence="3">28A</strain>
    </source>
</reference>
<sequence>MSEREMPEETKYPPQLHLDSIGNQKPGSASSPIADPPITHRPLLPMQLASHAISTLSASKTQTTGTITTTSSTDQATSGGKLLTPASLARKNGRYDAGFDALQGAVRARALQDAGRELGFELPVQSFMHDRWQLDGWLAQQSK</sequence>
<dbReference type="RefSeq" id="XP_008028832.1">
    <property type="nucleotide sequence ID" value="XM_008030641.1"/>
</dbReference>
<reference evidence="2 3" key="2">
    <citation type="journal article" date="2013" name="PLoS Genet.">
        <title>Comparative genome structure, secondary metabolite, and effector coding capacity across Cochliobolus pathogens.</title>
        <authorList>
            <person name="Condon B.J."/>
            <person name="Leng Y."/>
            <person name="Wu D."/>
            <person name="Bushley K.E."/>
            <person name="Ohm R.A."/>
            <person name="Otillar R."/>
            <person name="Martin J."/>
            <person name="Schackwitz W."/>
            <person name="Grimwood J."/>
            <person name="MohdZainudin N."/>
            <person name="Xue C."/>
            <person name="Wang R."/>
            <person name="Manning V.A."/>
            <person name="Dhillon B."/>
            <person name="Tu Z.J."/>
            <person name="Steffenson B.J."/>
            <person name="Salamov A."/>
            <person name="Sun H."/>
            <person name="Lowry S."/>
            <person name="LaButti K."/>
            <person name="Han J."/>
            <person name="Copeland A."/>
            <person name="Lindquist E."/>
            <person name="Barry K."/>
            <person name="Schmutz J."/>
            <person name="Baker S.E."/>
            <person name="Ciuffetti L.M."/>
            <person name="Grigoriev I.V."/>
            <person name="Zhong S."/>
            <person name="Turgeon B.G."/>
        </authorList>
    </citation>
    <scope>NUCLEOTIDE SEQUENCE [LARGE SCALE GENOMIC DNA]</scope>
    <source>
        <strain evidence="3">28A</strain>
    </source>
</reference>
<proteinExistence type="predicted"/>
<dbReference type="GeneID" id="19403822"/>
<dbReference type="Proteomes" id="UP000016935">
    <property type="component" value="Unassembled WGS sequence"/>
</dbReference>